<evidence type="ECO:0008006" key="3">
    <source>
        <dbReference type="Google" id="ProtNLM"/>
    </source>
</evidence>
<protein>
    <recommendedName>
        <fullName evidence="3">WYL domain-containing protein</fullName>
    </recommendedName>
</protein>
<dbReference type="Proteomes" id="UP000036958">
    <property type="component" value="Unassembled WGS sequence"/>
</dbReference>
<sequence>MFIANVIANIHSQFKIPDGLRSAKPISSVPQWTKEEAEKMSREKYRERYLGIDSFGFVNENSQITVSETKLGEETEKQVKDEPPIIIPSTVQPTANPKNDLIKTAICNNNFISFIYNGTPTIVKPTQFNNGNLHAYCYLKNTNRTFSIANILNPVIKQRAFTLEATGPNLGLDRIASIVNTAIQYRKFIRMRYTRSAWTTYSVDNTTGELIIADRIEAEESIRTISNIQLATDSPGTQELWFTPNETHITSYCHRREAERMFRFDRIGELAILDI</sequence>
<dbReference type="EMBL" id="LGIA01000206">
    <property type="protein sequence ID" value="KOH42953.1"/>
    <property type="molecule type" value="Genomic_DNA"/>
</dbReference>
<evidence type="ECO:0000313" key="1">
    <source>
        <dbReference type="EMBL" id="KOH42953.1"/>
    </source>
</evidence>
<comment type="caution">
    <text evidence="1">The sequence shown here is derived from an EMBL/GenBank/DDBJ whole genome shotgun (WGS) entry which is preliminary data.</text>
</comment>
<evidence type="ECO:0000313" key="2">
    <source>
        <dbReference type="Proteomes" id="UP000036958"/>
    </source>
</evidence>
<accession>A0A0L8V3K4</accession>
<dbReference type="AlphaFoldDB" id="A0A0L8V3K4"/>
<proteinExistence type="predicted"/>
<keyword evidence="2" id="KW-1185">Reference proteome</keyword>
<name>A0A0L8V3K4_9BACT</name>
<reference evidence="2" key="1">
    <citation type="submission" date="2015-07" db="EMBL/GenBank/DDBJ databases">
        <title>Genome sequencing of Sunxiuqinia dokdonensis strain SK.</title>
        <authorList>
            <person name="Ahn S."/>
            <person name="Kim B.-C."/>
        </authorList>
    </citation>
    <scope>NUCLEOTIDE SEQUENCE [LARGE SCALE GENOMIC DNA]</scope>
    <source>
        <strain evidence="2">SK</strain>
    </source>
</reference>
<organism evidence="1 2">
    <name type="scientific">Sunxiuqinia dokdonensis</name>
    <dbReference type="NCBI Taxonomy" id="1409788"/>
    <lineage>
        <taxon>Bacteria</taxon>
        <taxon>Pseudomonadati</taxon>
        <taxon>Bacteroidota</taxon>
        <taxon>Bacteroidia</taxon>
        <taxon>Marinilabiliales</taxon>
        <taxon>Prolixibacteraceae</taxon>
        <taxon>Sunxiuqinia</taxon>
    </lineage>
</organism>
<gene>
    <name evidence="1" type="ORF">NC99_42600</name>
</gene>